<evidence type="ECO:0000256" key="2">
    <source>
        <dbReference type="ARBA" id="ARBA00022643"/>
    </source>
</evidence>
<dbReference type="RefSeq" id="WP_201373770.1">
    <property type="nucleotide sequence ID" value="NZ_BNJG01000002.1"/>
</dbReference>
<accession>A0ABQ3UWX8</accession>
<dbReference type="InterPro" id="IPR050172">
    <property type="entry name" value="SsuD_RutA_monooxygenase"/>
</dbReference>
<feature type="domain" description="Luciferase-like" evidence="5">
    <location>
        <begin position="14"/>
        <end position="232"/>
    </location>
</feature>
<evidence type="ECO:0000256" key="4">
    <source>
        <dbReference type="ARBA" id="ARBA00023033"/>
    </source>
</evidence>
<dbReference type="InterPro" id="IPR011251">
    <property type="entry name" value="Luciferase-like_dom"/>
</dbReference>
<dbReference type="Pfam" id="PF00296">
    <property type="entry name" value="Bac_luciferase"/>
    <property type="match status" value="1"/>
</dbReference>
<protein>
    <submittedName>
        <fullName evidence="6">Luciferase-like protein</fullName>
    </submittedName>
</protein>
<organism evidence="6 7">
    <name type="scientific">Ktedonobacter robiniae</name>
    <dbReference type="NCBI Taxonomy" id="2778365"/>
    <lineage>
        <taxon>Bacteria</taxon>
        <taxon>Bacillati</taxon>
        <taxon>Chloroflexota</taxon>
        <taxon>Ktedonobacteria</taxon>
        <taxon>Ktedonobacterales</taxon>
        <taxon>Ktedonobacteraceae</taxon>
        <taxon>Ktedonobacter</taxon>
    </lineage>
</organism>
<keyword evidence="7" id="KW-1185">Reference proteome</keyword>
<evidence type="ECO:0000259" key="5">
    <source>
        <dbReference type="Pfam" id="PF00296"/>
    </source>
</evidence>
<evidence type="ECO:0000256" key="1">
    <source>
        <dbReference type="ARBA" id="ARBA00022630"/>
    </source>
</evidence>
<dbReference type="Proteomes" id="UP000654345">
    <property type="component" value="Unassembled WGS sequence"/>
</dbReference>
<keyword evidence="2" id="KW-0288">FMN</keyword>
<dbReference type="InterPro" id="IPR036661">
    <property type="entry name" value="Luciferase-like_sf"/>
</dbReference>
<keyword evidence="1" id="KW-0285">Flavoprotein</keyword>
<dbReference type="Gene3D" id="3.20.20.30">
    <property type="entry name" value="Luciferase-like domain"/>
    <property type="match status" value="1"/>
</dbReference>
<comment type="caution">
    <text evidence="6">The sequence shown here is derived from an EMBL/GenBank/DDBJ whole genome shotgun (WGS) entry which is preliminary data.</text>
</comment>
<sequence length="277" mass="31434">MHFAINTPNFGLYGDARLLAELAYEAEEAGWDAFFIWDHIGASWEVPMADPWITLTAMVMRTQRIKLGPIVTPLPRRRPWKVAREAVTLDHLSGGRLILGVGIGSDFGREFSCFGESSEDRLHGEMLDESLEVLTRLWSGETFSYTGKHYQLTEARFLPLPVQQPRIPIWVAGVWPNKKPFRRAARWDGVSPIAEGRELTPEDYQELTAYLKTQRQSNDSFDVIAAGHTTGSDKVQDQATIQPFAEAGVTWWQEAFDWNYSLEQVRTRIRLGPPTIA</sequence>
<dbReference type="PANTHER" id="PTHR42847:SF4">
    <property type="entry name" value="ALKANESULFONATE MONOOXYGENASE-RELATED"/>
    <property type="match status" value="1"/>
</dbReference>
<gene>
    <name evidence="6" type="ORF">KSB_58340</name>
</gene>
<evidence type="ECO:0000313" key="7">
    <source>
        <dbReference type="Proteomes" id="UP000654345"/>
    </source>
</evidence>
<keyword evidence="3" id="KW-0560">Oxidoreductase</keyword>
<dbReference type="PANTHER" id="PTHR42847">
    <property type="entry name" value="ALKANESULFONATE MONOOXYGENASE"/>
    <property type="match status" value="1"/>
</dbReference>
<evidence type="ECO:0000313" key="6">
    <source>
        <dbReference type="EMBL" id="GHO57359.1"/>
    </source>
</evidence>
<name>A0ABQ3UWX8_9CHLR</name>
<dbReference type="SUPFAM" id="SSF51679">
    <property type="entry name" value="Bacterial luciferase-like"/>
    <property type="match status" value="1"/>
</dbReference>
<evidence type="ECO:0000256" key="3">
    <source>
        <dbReference type="ARBA" id="ARBA00023002"/>
    </source>
</evidence>
<proteinExistence type="predicted"/>
<keyword evidence="4" id="KW-0503">Monooxygenase</keyword>
<dbReference type="EMBL" id="BNJG01000002">
    <property type="protein sequence ID" value="GHO57359.1"/>
    <property type="molecule type" value="Genomic_DNA"/>
</dbReference>
<reference evidence="6 7" key="1">
    <citation type="journal article" date="2021" name="Int. J. Syst. Evol. Microbiol.">
        <title>Reticulibacter mediterranei gen. nov., sp. nov., within the new family Reticulibacteraceae fam. nov., and Ktedonospora formicarum gen. nov., sp. nov., Ktedonobacter robiniae sp. nov., Dictyobacter formicarum sp. nov. and Dictyobacter arantiisoli sp. nov., belonging to the class Ktedonobacteria.</title>
        <authorList>
            <person name="Yabe S."/>
            <person name="Zheng Y."/>
            <person name="Wang C.M."/>
            <person name="Sakai Y."/>
            <person name="Abe K."/>
            <person name="Yokota A."/>
            <person name="Donadio S."/>
            <person name="Cavaletti L."/>
            <person name="Monciardini P."/>
        </authorList>
    </citation>
    <scope>NUCLEOTIDE SEQUENCE [LARGE SCALE GENOMIC DNA]</scope>
    <source>
        <strain evidence="6 7">SOSP1-30</strain>
    </source>
</reference>